<dbReference type="EMBL" id="JALPQF010000011">
    <property type="protein sequence ID" value="MCK8481248.1"/>
    <property type="molecule type" value="Genomic_DNA"/>
</dbReference>
<accession>A0ABT0HA64</accession>
<proteinExistence type="predicted"/>
<sequence length="129" mass="13978">MKKSAVIIAIALGFSFTSLNAKNEITTTSSYETVAVEKGAVNPFCMSIVKGDIDTVKKLIDLGQDVNKKSNGLTPAMYAAKFNRLDILKLLVEKGAKLKLKSEKGMTAKQYAKLSNAKDTLVYIEGLES</sequence>
<dbReference type="Gene3D" id="1.25.40.20">
    <property type="entry name" value="Ankyrin repeat-containing domain"/>
    <property type="match status" value="1"/>
</dbReference>
<protein>
    <submittedName>
        <fullName evidence="3">Ankyrin repeat domain-containing protein</fullName>
    </submittedName>
</protein>
<dbReference type="RefSeq" id="WP_204346722.1">
    <property type="nucleotide sequence ID" value="NZ_JACNMJ010000008.1"/>
</dbReference>
<feature type="repeat" description="ANK" evidence="1">
    <location>
        <begin position="71"/>
        <end position="103"/>
    </location>
</feature>
<feature type="chain" id="PRO_5045405243" evidence="2">
    <location>
        <begin position="22"/>
        <end position="129"/>
    </location>
</feature>
<feature type="signal peptide" evidence="2">
    <location>
        <begin position="1"/>
        <end position="21"/>
    </location>
</feature>
<evidence type="ECO:0000256" key="1">
    <source>
        <dbReference type="PROSITE-ProRule" id="PRU00023"/>
    </source>
</evidence>
<dbReference type="Pfam" id="PF12796">
    <property type="entry name" value="Ank_2"/>
    <property type="match status" value="1"/>
</dbReference>
<comment type="caution">
    <text evidence="3">The sequence shown here is derived from an EMBL/GenBank/DDBJ whole genome shotgun (WGS) entry which is preliminary data.</text>
</comment>
<dbReference type="InterPro" id="IPR002110">
    <property type="entry name" value="Ankyrin_rpt"/>
</dbReference>
<evidence type="ECO:0000313" key="4">
    <source>
        <dbReference type="Proteomes" id="UP001203687"/>
    </source>
</evidence>
<dbReference type="InterPro" id="IPR039323">
    <property type="entry name" value="ANKRD_45/46/60"/>
</dbReference>
<evidence type="ECO:0000313" key="3">
    <source>
        <dbReference type="EMBL" id="MCK8481248.1"/>
    </source>
</evidence>
<keyword evidence="4" id="KW-1185">Reference proteome</keyword>
<dbReference type="PROSITE" id="PS50297">
    <property type="entry name" value="ANK_REP_REGION"/>
    <property type="match status" value="1"/>
</dbReference>
<organism evidence="3 4">
    <name type="scientific">Psychroserpens algicola</name>
    <dbReference type="NCBI Taxonomy" id="1719034"/>
    <lineage>
        <taxon>Bacteria</taxon>
        <taxon>Pseudomonadati</taxon>
        <taxon>Bacteroidota</taxon>
        <taxon>Flavobacteriia</taxon>
        <taxon>Flavobacteriales</taxon>
        <taxon>Flavobacteriaceae</taxon>
        <taxon>Psychroserpens</taxon>
    </lineage>
</organism>
<keyword evidence="1" id="KW-0040">ANK repeat</keyword>
<dbReference type="PROSITE" id="PS50088">
    <property type="entry name" value="ANK_REPEAT"/>
    <property type="match status" value="1"/>
</dbReference>
<dbReference type="Proteomes" id="UP001203687">
    <property type="component" value="Unassembled WGS sequence"/>
</dbReference>
<dbReference type="InterPro" id="IPR036770">
    <property type="entry name" value="Ankyrin_rpt-contain_sf"/>
</dbReference>
<gene>
    <name evidence="3" type="ORF">MUY34_11475</name>
</gene>
<dbReference type="PANTHER" id="PTHR22677">
    <property type="entry name" value="ANKYRIN REPEAT DOMAIN-CONTAINING PROTEIN 60"/>
    <property type="match status" value="1"/>
</dbReference>
<dbReference type="PANTHER" id="PTHR22677:SF4">
    <property type="entry name" value="USHER SYNDROME TYPE-1G PROTEIN-LIKE PROTEIN"/>
    <property type="match status" value="1"/>
</dbReference>
<evidence type="ECO:0000256" key="2">
    <source>
        <dbReference type="SAM" id="SignalP"/>
    </source>
</evidence>
<reference evidence="3" key="1">
    <citation type="submission" date="2022-04" db="EMBL/GenBank/DDBJ databases">
        <authorList>
            <person name="Ren T."/>
        </authorList>
    </citation>
    <scope>NUCLEOTIDE SEQUENCE</scope>
    <source>
        <strain evidence="3">F63249</strain>
    </source>
</reference>
<keyword evidence="2" id="KW-0732">Signal</keyword>
<name>A0ABT0HA64_9FLAO</name>
<dbReference type="SMART" id="SM00248">
    <property type="entry name" value="ANK"/>
    <property type="match status" value="2"/>
</dbReference>
<dbReference type="SUPFAM" id="SSF48403">
    <property type="entry name" value="Ankyrin repeat"/>
    <property type="match status" value="1"/>
</dbReference>